<dbReference type="AlphaFoldDB" id="A0A1G7RWX6"/>
<keyword evidence="1" id="KW-0812">Transmembrane</keyword>
<organism evidence="2 3">
    <name type="scientific">Epilithonimonas hungarica</name>
    <dbReference type="NCBI Taxonomy" id="454006"/>
    <lineage>
        <taxon>Bacteria</taxon>
        <taxon>Pseudomonadati</taxon>
        <taxon>Bacteroidota</taxon>
        <taxon>Flavobacteriia</taxon>
        <taxon>Flavobacteriales</taxon>
        <taxon>Weeksellaceae</taxon>
        <taxon>Chryseobacterium group</taxon>
        <taxon>Epilithonimonas</taxon>
    </lineage>
</organism>
<keyword evidence="3" id="KW-1185">Reference proteome</keyword>
<sequence>MLIYISYDYPIFDNKGITSLVIFACLAIIIFCIAKIYSPTDKDDYGKVEKEMDRLLQLDGIFKYRSDGFSVTLDDKTEFIKWTDILEVNAFTVPSKFRDRQTGLELITKNRSYEFGDDHTEGIIKLGEQLYENLPDWRLDPPYIRMNSFGLEKANLYKKH</sequence>
<keyword evidence="1" id="KW-0472">Membrane</keyword>
<accession>A0A1G7RWX6</accession>
<evidence type="ECO:0000313" key="2">
    <source>
        <dbReference type="EMBL" id="SDG14310.1"/>
    </source>
</evidence>
<feature type="transmembrane region" description="Helical" evidence="1">
    <location>
        <begin position="16"/>
        <end position="37"/>
    </location>
</feature>
<proteinExistence type="predicted"/>
<evidence type="ECO:0000256" key="1">
    <source>
        <dbReference type="SAM" id="Phobius"/>
    </source>
</evidence>
<reference evidence="3" key="1">
    <citation type="submission" date="2016-10" db="EMBL/GenBank/DDBJ databases">
        <authorList>
            <person name="Varghese N."/>
            <person name="Submissions S."/>
        </authorList>
    </citation>
    <scope>NUCLEOTIDE SEQUENCE [LARGE SCALE GENOMIC DNA]</scope>
    <source>
        <strain evidence="3">DSM 19684</strain>
    </source>
</reference>
<dbReference type="EMBL" id="FNBH01000003">
    <property type="protein sequence ID" value="SDG14310.1"/>
    <property type="molecule type" value="Genomic_DNA"/>
</dbReference>
<dbReference type="Proteomes" id="UP000199203">
    <property type="component" value="Unassembled WGS sequence"/>
</dbReference>
<evidence type="ECO:0000313" key="3">
    <source>
        <dbReference type="Proteomes" id="UP000199203"/>
    </source>
</evidence>
<gene>
    <name evidence="2" type="ORF">SAMN05421825_2781</name>
</gene>
<protein>
    <submittedName>
        <fullName evidence="2">Uncharacterized protein</fullName>
    </submittedName>
</protein>
<name>A0A1G7RWX6_9FLAO</name>
<keyword evidence="1" id="KW-1133">Transmembrane helix</keyword>